<evidence type="ECO:0000313" key="2">
    <source>
        <dbReference type="Proteomes" id="UP001732700"/>
    </source>
</evidence>
<dbReference type="Proteomes" id="UP001732700">
    <property type="component" value="Chromosome 2A"/>
</dbReference>
<sequence length="108" mass="11606">MRRRWSRAAVVACIAVLLAAACAEPSRPPPRRLLAAAAPWEDLSAADTTTAGTSGDRDDDGPRRSAFDVLVEGLVTIGLGRRWRAGGDPLVDQDKRRVPTGPNPLHNR</sequence>
<accession>A0ACD5UFV2</accession>
<reference evidence="1" key="1">
    <citation type="submission" date="2021-05" db="EMBL/GenBank/DDBJ databases">
        <authorList>
            <person name="Scholz U."/>
            <person name="Mascher M."/>
            <person name="Fiebig A."/>
        </authorList>
    </citation>
    <scope>NUCLEOTIDE SEQUENCE [LARGE SCALE GENOMIC DNA]</scope>
</reference>
<organism evidence="1 2">
    <name type="scientific">Avena sativa</name>
    <name type="common">Oat</name>
    <dbReference type="NCBI Taxonomy" id="4498"/>
    <lineage>
        <taxon>Eukaryota</taxon>
        <taxon>Viridiplantae</taxon>
        <taxon>Streptophyta</taxon>
        <taxon>Embryophyta</taxon>
        <taxon>Tracheophyta</taxon>
        <taxon>Spermatophyta</taxon>
        <taxon>Magnoliopsida</taxon>
        <taxon>Liliopsida</taxon>
        <taxon>Poales</taxon>
        <taxon>Poaceae</taxon>
        <taxon>BOP clade</taxon>
        <taxon>Pooideae</taxon>
        <taxon>Poodae</taxon>
        <taxon>Poeae</taxon>
        <taxon>Poeae Chloroplast Group 1 (Aveneae type)</taxon>
        <taxon>Aveninae</taxon>
        <taxon>Avena</taxon>
    </lineage>
</organism>
<reference evidence="1" key="2">
    <citation type="submission" date="2025-09" db="UniProtKB">
        <authorList>
            <consortium name="EnsemblPlants"/>
        </authorList>
    </citation>
    <scope>IDENTIFICATION</scope>
</reference>
<dbReference type="EnsemblPlants" id="AVESA.00010b.r2.2AG0244260.1">
    <property type="protein sequence ID" value="AVESA.00010b.r2.2AG0244260.1.CDS.1"/>
    <property type="gene ID" value="AVESA.00010b.r2.2AG0244260"/>
</dbReference>
<protein>
    <submittedName>
        <fullName evidence="1">Uncharacterized protein</fullName>
    </submittedName>
</protein>
<name>A0ACD5UFV2_AVESA</name>
<keyword evidence="2" id="KW-1185">Reference proteome</keyword>
<proteinExistence type="predicted"/>
<evidence type="ECO:0000313" key="1">
    <source>
        <dbReference type="EnsemblPlants" id="AVESA.00010b.r2.2AG0244260.1.CDS.1"/>
    </source>
</evidence>